<dbReference type="Pfam" id="PF21181">
    <property type="entry name" value="SsfX3_N"/>
    <property type="match status" value="1"/>
</dbReference>
<sequence>MISTPFTTELVQGVAELEETARGVALHRLPGWVRQQFPDPQLLAVEAQPSGVRLEFSTTATQIELVTHTNRVVYSGTDRPRGRVDVLVDGVLHTRDELSGGDYTEIDLQAGSSSVHEGPDHTTVVAALAPGMKAIEMWLPHNESVELIELRTDAPALTPPSAAPLWLHHGSSISHGSNALAPTEIWPVVAARTAGTVRLTNLGFGGSAMVDPFMARVIRDAPADIISVKLGINVVNFDAMRLRSFVPAVHGFLDTIRDGHPDTPLYLISPIFAGIHENTPGPGALDPATLGTTQVRFMATGTPADTAQGRLTLEVIRDALSAVVERRVDDRNLHYLDGLALYGSDDAATLPLPDALHPDTAAHNLIGRRFAAVALAPH</sequence>
<reference evidence="3 4" key="1">
    <citation type="journal article" date="2014" name="Int. J. Syst. Evol. Microbiol.">
        <title>Complete genome sequence of Corynebacterium casei LMG S-19264T (=DSM 44701T), isolated from a smear-ripened cheese.</title>
        <authorList>
            <consortium name="US DOE Joint Genome Institute (JGI-PGF)"/>
            <person name="Walter F."/>
            <person name="Albersmeier A."/>
            <person name="Kalinowski J."/>
            <person name="Ruckert C."/>
        </authorList>
    </citation>
    <scope>NUCLEOTIDE SEQUENCE [LARGE SCALE GENOMIC DNA]</scope>
    <source>
        <strain evidence="3 4">CGMCC 1.12976</strain>
    </source>
</reference>
<dbReference type="Proteomes" id="UP000598775">
    <property type="component" value="Unassembled WGS sequence"/>
</dbReference>
<evidence type="ECO:0000259" key="1">
    <source>
        <dbReference type="Pfam" id="PF13472"/>
    </source>
</evidence>
<name>A0A917BB10_9MICO</name>
<accession>A0A917BB10</accession>
<feature type="domain" description="SsfX3-like N-terminal" evidence="2">
    <location>
        <begin position="12"/>
        <end position="142"/>
    </location>
</feature>
<protein>
    <submittedName>
        <fullName evidence="3">Lipase</fullName>
    </submittedName>
</protein>
<dbReference type="InterPro" id="IPR013830">
    <property type="entry name" value="SGNH_hydro"/>
</dbReference>
<keyword evidence="4" id="KW-1185">Reference proteome</keyword>
<dbReference type="InterPro" id="IPR048977">
    <property type="entry name" value="SsfX3-like_N"/>
</dbReference>
<dbReference type="Gene3D" id="2.60.120.260">
    <property type="entry name" value="Galactose-binding domain-like"/>
    <property type="match status" value="1"/>
</dbReference>
<feature type="domain" description="SGNH hydrolase-type esterase" evidence="1">
    <location>
        <begin position="170"/>
        <end position="364"/>
    </location>
</feature>
<evidence type="ECO:0000313" key="3">
    <source>
        <dbReference type="EMBL" id="GGF35276.1"/>
    </source>
</evidence>
<dbReference type="Pfam" id="PF13472">
    <property type="entry name" value="Lipase_GDSL_2"/>
    <property type="match status" value="1"/>
</dbReference>
<proteinExistence type="predicted"/>
<dbReference type="InterPro" id="IPR036514">
    <property type="entry name" value="SGNH_hydro_sf"/>
</dbReference>
<dbReference type="RefSeq" id="WP_188679744.1">
    <property type="nucleotide sequence ID" value="NZ_BMGP01000006.1"/>
</dbReference>
<organism evidence="3 4">
    <name type="scientific">Subtercola lobariae</name>
    <dbReference type="NCBI Taxonomy" id="1588641"/>
    <lineage>
        <taxon>Bacteria</taxon>
        <taxon>Bacillati</taxon>
        <taxon>Actinomycetota</taxon>
        <taxon>Actinomycetes</taxon>
        <taxon>Micrococcales</taxon>
        <taxon>Microbacteriaceae</taxon>
        <taxon>Subtercola</taxon>
    </lineage>
</organism>
<comment type="caution">
    <text evidence="3">The sequence shown here is derived from an EMBL/GenBank/DDBJ whole genome shotgun (WGS) entry which is preliminary data.</text>
</comment>
<evidence type="ECO:0000259" key="2">
    <source>
        <dbReference type="Pfam" id="PF21181"/>
    </source>
</evidence>
<dbReference type="Gene3D" id="3.40.50.1110">
    <property type="entry name" value="SGNH hydrolase"/>
    <property type="match status" value="1"/>
</dbReference>
<dbReference type="SUPFAM" id="SSF52266">
    <property type="entry name" value="SGNH hydrolase"/>
    <property type="match status" value="1"/>
</dbReference>
<evidence type="ECO:0000313" key="4">
    <source>
        <dbReference type="Proteomes" id="UP000598775"/>
    </source>
</evidence>
<gene>
    <name evidence="3" type="ORF">GCM10011399_30380</name>
</gene>
<dbReference type="EMBL" id="BMGP01000006">
    <property type="protein sequence ID" value="GGF35276.1"/>
    <property type="molecule type" value="Genomic_DNA"/>
</dbReference>
<dbReference type="AlphaFoldDB" id="A0A917BB10"/>